<evidence type="ECO:0000256" key="7">
    <source>
        <dbReference type="ARBA" id="ARBA00022741"/>
    </source>
</evidence>
<dbReference type="FunFam" id="3.40.50.300:FF:000553">
    <property type="entry name" value="Mitochondrial Rho GTPase"/>
    <property type="match status" value="1"/>
</dbReference>
<feature type="transmembrane region" description="Helical" evidence="16">
    <location>
        <begin position="609"/>
        <end position="628"/>
    </location>
</feature>
<keyword evidence="12 15" id="KW-0496">Mitochondrion</keyword>
<dbReference type="SUPFAM" id="SSF52540">
    <property type="entry name" value="P-loop containing nucleoside triphosphate hydrolases"/>
    <property type="match status" value="2"/>
</dbReference>
<evidence type="ECO:0000256" key="12">
    <source>
        <dbReference type="ARBA" id="ARBA00023128"/>
    </source>
</evidence>
<dbReference type="PANTHER" id="PTHR46819:SF1">
    <property type="entry name" value="EF-HAND CALCIUM-BINDING DOMAIN-CONTAINING PROTEIN 7"/>
    <property type="match status" value="1"/>
</dbReference>
<keyword evidence="5" id="KW-0479">Metal-binding</keyword>
<keyword evidence="6" id="KW-0677">Repeat</keyword>
<keyword evidence="4 16" id="KW-0812">Transmembrane</keyword>
<evidence type="ECO:0000313" key="18">
    <source>
        <dbReference type="EMBL" id="KAF7191221.1"/>
    </source>
</evidence>
<dbReference type="GO" id="GO:0005509">
    <property type="term" value="F:calcium ion binding"/>
    <property type="evidence" value="ECO:0007669"/>
    <property type="project" value="InterPro"/>
</dbReference>
<keyword evidence="11 16" id="KW-1133">Transmembrane helix</keyword>
<dbReference type="InterPro" id="IPR013567">
    <property type="entry name" value="EF_hand_assoc_2"/>
</dbReference>
<evidence type="ECO:0000256" key="1">
    <source>
        <dbReference type="ARBA" id="ARBA00003481"/>
    </source>
</evidence>
<dbReference type="InterPro" id="IPR021181">
    <property type="entry name" value="Miro"/>
</dbReference>
<evidence type="ECO:0000259" key="17">
    <source>
        <dbReference type="PROSITE" id="PS51423"/>
    </source>
</evidence>
<dbReference type="Pfam" id="PF08355">
    <property type="entry name" value="EF_assoc_1"/>
    <property type="match status" value="1"/>
</dbReference>
<comment type="caution">
    <text evidence="18">The sequence shown here is derived from an EMBL/GenBank/DDBJ whole genome shotgun (WGS) entry which is preliminary data.</text>
</comment>
<proteinExistence type="inferred from homology"/>
<dbReference type="InterPro" id="IPR027417">
    <property type="entry name" value="P-loop_NTPase"/>
</dbReference>
<feature type="domain" description="Miro" evidence="17">
    <location>
        <begin position="4"/>
        <end position="172"/>
    </location>
</feature>
<dbReference type="GO" id="GO:0007005">
    <property type="term" value="P:mitochondrion organization"/>
    <property type="evidence" value="ECO:0007669"/>
    <property type="project" value="InterPro"/>
</dbReference>
<evidence type="ECO:0000256" key="2">
    <source>
        <dbReference type="ARBA" id="ARBA00004200"/>
    </source>
</evidence>
<evidence type="ECO:0000256" key="4">
    <source>
        <dbReference type="ARBA" id="ARBA00022692"/>
    </source>
</evidence>
<keyword evidence="19" id="KW-1185">Reference proteome</keyword>
<dbReference type="PANTHER" id="PTHR46819">
    <property type="entry name" value="EF-HAND CALCIUM-BINDING DOMAIN-CONTAINING PROTEIN 7"/>
    <property type="match status" value="1"/>
</dbReference>
<dbReference type="InterPro" id="IPR013566">
    <property type="entry name" value="EF_hand_assoc_1"/>
</dbReference>
<dbReference type="Pfam" id="PF08356">
    <property type="entry name" value="EF_assoc_2"/>
    <property type="match status" value="1"/>
</dbReference>
<evidence type="ECO:0000256" key="10">
    <source>
        <dbReference type="ARBA" id="ARBA00022837"/>
    </source>
</evidence>
<dbReference type="InterPro" id="IPR018247">
    <property type="entry name" value="EF_Hand_1_Ca_BS"/>
</dbReference>
<evidence type="ECO:0000256" key="11">
    <source>
        <dbReference type="ARBA" id="ARBA00022989"/>
    </source>
</evidence>
<evidence type="ECO:0000256" key="14">
    <source>
        <dbReference type="ARBA" id="ARBA00023136"/>
    </source>
</evidence>
<dbReference type="FunFam" id="1.10.238.10:FF:000127">
    <property type="entry name" value="Mitochondrial Rho GTPase"/>
    <property type="match status" value="1"/>
</dbReference>
<dbReference type="InterPro" id="IPR052266">
    <property type="entry name" value="Miro-EF-hand_domain"/>
</dbReference>
<dbReference type="PRINTS" id="PR00449">
    <property type="entry name" value="RASTRNSFRMNG"/>
</dbReference>
<evidence type="ECO:0000256" key="16">
    <source>
        <dbReference type="SAM" id="Phobius"/>
    </source>
</evidence>
<dbReference type="InterPro" id="IPR011992">
    <property type="entry name" value="EF-hand-dom_pair"/>
</dbReference>
<evidence type="ECO:0000313" key="19">
    <source>
        <dbReference type="Proteomes" id="UP000660729"/>
    </source>
</evidence>
<organism evidence="18 19">
    <name type="scientific">Pseudocercospora fuligena</name>
    <dbReference type="NCBI Taxonomy" id="685502"/>
    <lineage>
        <taxon>Eukaryota</taxon>
        <taxon>Fungi</taxon>
        <taxon>Dikarya</taxon>
        <taxon>Ascomycota</taxon>
        <taxon>Pezizomycotina</taxon>
        <taxon>Dothideomycetes</taxon>
        <taxon>Dothideomycetidae</taxon>
        <taxon>Mycosphaerellales</taxon>
        <taxon>Mycosphaerellaceae</taxon>
        <taxon>Pseudocercospora</taxon>
    </lineage>
</organism>
<keyword evidence="9 15" id="KW-0378">Hydrolase</keyword>
<evidence type="ECO:0000256" key="5">
    <source>
        <dbReference type="ARBA" id="ARBA00022723"/>
    </source>
</evidence>
<dbReference type="SMART" id="SM00174">
    <property type="entry name" value="RHO"/>
    <property type="match status" value="1"/>
</dbReference>
<evidence type="ECO:0000256" key="8">
    <source>
        <dbReference type="ARBA" id="ARBA00022787"/>
    </source>
</evidence>
<evidence type="ECO:0000256" key="3">
    <source>
        <dbReference type="ARBA" id="ARBA00007981"/>
    </source>
</evidence>
<accession>A0A8H6REU5</accession>
<dbReference type="SMART" id="SM00175">
    <property type="entry name" value="RAB"/>
    <property type="match status" value="1"/>
</dbReference>
<evidence type="ECO:0000256" key="15">
    <source>
        <dbReference type="PIRNR" id="PIRNR037488"/>
    </source>
</evidence>
<keyword evidence="7 15" id="KW-0547">Nucleotide-binding</keyword>
<feature type="domain" description="Miro" evidence="17">
    <location>
        <begin position="428"/>
        <end position="592"/>
    </location>
</feature>
<dbReference type="GO" id="GO:0003924">
    <property type="term" value="F:GTPase activity"/>
    <property type="evidence" value="ECO:0007669"/>
    <property type="project" value="InterPro"/>
</dbReference>
<dbReference type="PROSITE" id="PS00018">
    <property type="entry name" value="EF_HAND_1"/>
    <property type="match status" value="1"/>
</dbReference>
<dbReference type="GO" id="GO:0005525">
    <property type="term" value="F:GTP binding"/>
    <property type="evidence" value="ECO:0007669"/>
    <property type="project" value="UniProtKB-KW"/>
</dbReference>
<dbReference type="SMART" id="SM00173">
    <property type="entry name" value="RAS"/>
    <property type="match status" value="1"/>
</dbReference>
<gene>
    <name evidence="18" type="ORF">HII31_07244</name>
</gene>
<dbReference type="PIRSF" id="PIRSF037488">
    <property type="entry name" value="Mt_Rho_GTPase"/>
    <property type="match status" value="1"/>
</dbReference>
<comment type="subcellular location">
    <subcellularLocation>
        <location evidence="2 15">Mitochondrion outer membrane</location>
        <topology evidence="2 15">Single-pass type IV membrane protein</topology>
    </subcellularLocation>
</comment>
<evidence type="ECO:0000256" key="13">
    <source>
        <dbReference type="ARBA" id="ARBA00023134"/>
    </source>
</evidence>
<dbReference type="OrthoDB" id="10020961at2759"/>
<dbReference type="SUPFAM" id="SSF47473">
    <property type="entry name" value="EF-hand"/>
    <property type="match status" value="1"/>
</dbReference>
<keyword evidence="10 15" id="KW-0106">Calcium</keyword>
<dbReference type="FunFam" id="3.40.50.300:FF:000572">
    <property type="entry name" value="Mitochondrial Rho GTPase"/>
    <property type="match status" value="1"/>
</dbReference>
<dbReference type="Gene3D" id="3.40.50.300">
    <property type="entry name" value="P-loop containing nucleotide triphosphate hydrolases"/>
    <property type="match status" value="2"/>
</dbReference>
<dbReference type="Pfam" id="PF00071">
    <property type="entry name" value="Ras"/>
    <property type="match status" value="2"/>
</dbReference>
<keyword evidence="8 15" id="KW-1000">Mitochondrion outer membrane</keyword>
<evidence type="ECO:0000256" key="9">
    <source>
        <dbReference type="ARBA" id="ARBA00022801"/>
    </source>
</evidence>
<dbReference type="Gene3D" id="1.10.238.10">
    <property type="entry name" value="EF-hand"/>
    <property type="match status" value="2"/>
</dbReference>
<reference evidence="18" key="1">
    <citation type="submission" date="2020-04" db="EMBL/GenBank/DDBJ databases">
        <title>Draft genome resource of the tomato pathogen Pseudocercospora fuligena.</title>
        <authorList>
            <person name="Zaccaron A."/>
        </authorList>
    </citation>
    <scope>NUCLEOTIDE SEQUENCE</scope>
    <source>
        <strain evidence="18">PF001</strain>
    </source>
</reference>
<keyword evidence="14 15" id="KW-0472">Membrane</keyword>
<evidence type="ECO:0000256" key="6">
    <source>
        <dbReference type="ARBA" id="ARBA00022737"/>
    </source>
</evidence>
<dbReference type="FunFam" id="1.10.238.10:FF:000011">
    <property type="entry name" value="Mitochondrial Rho GTPase"/>
    <property type="match status" value="1"/>
</dbReference>
<dbReference type="InterPro" id="IPR001806">
    <property type="entry name" value="Small_GTPase"/>
</dbReference>
<dbReference type="EC" id="3.6.5.-" evidence="15"/>
<dbReference type="PROSITE" id="PS51423">
    <property type="entry name" value="MIRO"/>
    <property type="match status" value="2"/>
</dbReference>
<protein>
    <recommendedName>
        <fullName evidence="15">Mitochondrial Rho GTPase</fullName>
        <ecNumber evidence="15">3.6.5.-</ecNumber>
    </recommendedName>
</protein>
<dbReference type="EMBL" id="JABCIY010000158">
    <property type="protein sequence ID" value="KAF7191221.1"/>
    <property type="molecule type" value="Genomic_DNA"/>
</dbReference>
<dbReference type="CDD" id="cd01892">
    <property type="entry name" value="Miro2"/>
    <property type="match status" value="1"/>
</dbReference>
<keyword evidence="13 15" id="KW-0342">GTP-binding</keyword>
<name>A0A8H6REU5_9PEZI</name>
<dbReference type="GO" id="GO:0005741">
    <property type="term" value="C:mitochondrial outer membrane"/>
    <property type="evidence" value="ECO:0007669"/>
    <property type="project" value="UniProtKB-SubCell"/>
</dbReference>
<dbReference type="AlphaFoldDB" id="A0A8H6REU5"/>
<comment type="similarity">
    <text evidence="3 15">Belongs to the mitochondrial Rho GTPase family.</text>
</comment>
<sequence>MATATTVRICVCGDEATGKSSLITSLVRDTFVSSKIQSVLPPITLPPTLGTPENVTTTIVDTSAVPQDRDVLRKELRKCNVILLVYSDHYSYERVALFWLPYFRSLGINVPVVLCSNKSDLNPGTSTAGVVEDEMLPVMAEFKEIDSCIRTSAREHHNINEVFFLCQKAVTHPIAPIYDAKENNLKPAVVDALKRVFYLCDRDQDGILNDKEIQAFQMKCFEKQLSDDDLANIKRSIHQPQSTFGGSLLDEKLSEGIDVEGFIQLNRMFAEKGRHETIWIILRKFQYSDSLSLKDNFLHPRFDVPAYASAELSPAGYRFFVDLFLLHDKDNDGGLSDSELATLFAPTPGMPVSWVDSGFPSCTVRNEAAYITLQGWLAQWSMTTFESPKTTLEYLAYLGFEGDGKGTTSALKATKPRKRRNKPGRVERNVFLCYVLGAAQSGKSALLNAFLNRPFSSTYHPTIQPQTAVNSVELQGGKQCYLILEELGELEPAILENQAKLDACDLLCYTYDSSDPDSFAHILEMRKKYPALIALPSVYAALKADQDRAVQRTEVQPDIYCEQLKMAKPLHVSVNWRSIGEFFVHLAECATFPSQAFPKSEEEAVDRTALYIGVAATVSVAAAFAWVWKRNMLSSSS</sequence>
<dbReference type="InterPro" id="IPR020860">
    <property type="entry name" value="MIRO_dom"/>
</dbReference>
<dbReference type="Proteomes" id="UP000660729">
    <property type="component" value="Unassembled WGS sequence"/>
</dbReference>
<comment type="function">
    <text evidence="1 15">Mitochondrial GTPase involved in mitochondrial trafficking. Probably involved in control of anterograde transport of mitochondria and their subcellular distribution.</text>
</comment>